<evidence type="ECO:0000313" key="3">
    <source>
        <dbReference type="Proteomes" id="UP001597557"/>
    </source>
</evidence>
<dbReference type="InterPro" id="IPR026444">
    <property type="entry name" value="Secre_tail"/>
</dbReference>
<keyword evidence="3" id="KW-1185">Reference proteome</keyword>
<organism evidence="2 3">
    <name type="scientific">Mucilaginibacter ximonensis</name>
    <dbReference type="NCBI Taxonomy" id="538021"/>
    <lineage>
        <taxon>Bacteria</taxon>
        <taxon>Pseudomonadati</taxon>
        <taxon>Bacteroidota</taxon>
        <taxon>Sphingobacteriia</taxon>
        <taxon>Sphingobacteriales</taxon>
        <taxon>Sphingobacteriaceae</taxon>
        <taxon>Mucilaginibacter</taxon>
    </lineage>
</organism>
<comment type="caution">
    <text evidence="2">The sequence shown here is derived from an EMBL/GenBank/DDBJ whole genome shotgun (WGS) entry which is preliminary data.</text>
</comment>
<proteinExistence type="predicted"/>
<sequence>MRRTFTIINSWILTFAIVATFMNYASAKPEKPKVRDTISYSLLKKKPKKTLLPGMSLTIPPIKPNSTSTVRVVLPTDKLLSNVEVFPNPITDQINLKYVISRNSNVTIKMVDVLGNDVMVLFSNRVEPGEQILNRSISSKINRGFYFIRVVAGTESVIKRISLL</sequence>
<feature type="domain" description="Secretion system C-terminal sorting" evidence="1">
    <location>
        <begin position="85"/>
        <end position="161"/>
    </location>
</feature>
<gene>
    <name evidence="2" type="ORF">ACFS5N_15610</name>
</gene>
<dbReference type="RefSeq" id="WP_377187555.1">
    <property type="nucleotide sequence ID" value="NZ_JBHUPD010000003.1"/>
</dbReference>
<name>A0ABW5YF29_9SPHI</name>
<dbReference type="NCBIfam" id="TIGR04183">
    <property type="entry name" value="Por_Secre_tail"/>
    <property type="match status" value="1"/>
</dbReference>
<dbReference type="Pfam" id="PF18962">
    <property type="entry name" value="Por_Secre_tail"/>
    <property type="match status" value="1"/>
</dbReference>
<reference evidence="3" key="1">
    <citation type="journal article" date="2019" name="Int. J. Syst. Evol. Microbiol.">
        <title>The Global Catalogue of Microorganisms (GCM) 10K type strain sequencing project: providing services to taxonomists for standard genome sequencing and annotation.</title>
        <authorList>
            <consortium name="The Broad Institute Genomics Platform"/>
            <consortium name="The Broad Institute Genome Sequencing Center for Infectious Disease"/>
            <person name="Wu L."/>
            <person name="Ma J."/>
        </authorList>
    </citation>
    <scope>NUCLEOTIDE SEQUENCE [LARGE SCALE GENOMIC DNA]</scope>
    <source>
        <strain evidence="3">KCTC 22437</strain>
    </source>
</reference>
<dbReference type="Proteomes" id="UP001597557">
    <property type="component" value="Unassembled WGS sequence"/>
</dbReference>
<evidence type="ECO:0000259" key="1">
    <source>
        <dbReference type="Pfam" id="PF18962"/>
    </source>
</evidence>
<accession>A0ABW5YF29</accession>
<evidence type="ECO:0000313" key="2">
    <source>
        <dbReference type="EMBL" id="MFD2873908.1"/>
    </source>
</evidence>
<dbReference type="EMBL" id="JBHUPD010000003">
    <property type="protein sequence ID" value="MFD2873908.1"/>
    <property type="molecule type" value="Genomic_DNA"/>
</dbReference>
<protein>
    <submittedName>
        <fullName evidence="2">T9SS type A sorting domain-containing protein</fullName>
    </submittedName>
</protein>